<evidence type="ECO:0008006" key="4">
    <source>
        <dbReference type="Google" id="ProtNLM"/>
    </source>
</evidence>
<evidence type="ECO:0000313" key="3">
    <source>
        <dbReference type="Proteomes" id="UP000799640"/>
    </source>
</evidence>
<dbReference type="EMBL" id="ML996713">
    <property type="protein sequence ID" value="KAF2395582.1"/>
    <property type="molecule type" value="Genomic_DNA"/>
</dbReference>
<dbReference type="Proteomes" id="UP000799640">
    <property type="component" value="Unassembled WGS sequence"/>
</dbReference>
<name>A0A6G1HHW6_9PEZI</name>
<sequence length="123" mass="13419">MPALMASIYLTLLPVIGKRGTGTLGRCCEDLPHFTPHPPPRASTKPVSYIGACGSIDGPHSGSGILNKSSSGGGRKLGRRAFITETWIFSLPYPGLRMTEERCVLRTFDWKDCVLLKCTQRIV</sequence>
<feature type="chain" id="PRO_5026203084" description="Secreted protein" evidence="1">
    <location>
        <begin position="18"/>
        <end position="123"/>
    </location>
</feature>
<feature type="signal peptide" evidence="1">
    <location>
        <begin position="1"/>
        <end position="17"/>
    </location>
</feature>
<dbReference type="AlphaFoldDB" id="A0A6G1HHW6"/>
<protein>
    <recommendedName>
        <fullName evidence="4">Secreted protein</fullName>
    </recommendedName>
</protein>
<proteinExistence type="predicted"/>
<evidence type="ECO:0000313" key="2">
    <source>
        <dbReference type="EMBL" id="KAF2395582.1"/>
    </source>
</evidence>
<keyword evidence="3" id="KW-1185">Reference proteome</keyword>
<reference evidence="2" key="1">
    <citation type="journal article" date="2020" name="Stud. Mycol.">
        <title>101 Dothideomycetes genomes: a test case for predicting lifestyles and emergence of pathogens.</title>
        <authorList>
            <person name="Haridas S."/>
            <person name="Albert R."/>
            <person name="Binder M."/>
            <person name="Bloem J."/>
            <person name="Labutti K."/>
            <person name="Salamov A."/>
            <person name="Andreopoulos B."/>
            <person name="Baker S."/>
            <person name="Barry K."/>
            <person name="Bills G."/>
            <person name="Bluhm B."/>
            <person name="Cannon C."/>
            <person name="Castanera R."/>
            <person name="Culley D."/>
            <person name="Daum C."/>
            <person name="Ezra D."/>
            <person name="Gonzalez J."/>
            <person name="Henrissat B."/>
            <person name="Kuo A."/>
            <person name="Liang C."/>
            <person name="Lipzen A."/>
            <person name="Lutzoni F."/>
            <person name="Magnuson J."/>
            <person name="Mondo S."/>
            <person name="Nolan M."/>
            <person name="Ohm R."/>
            <person name="Pangilinan J."/>
            <person name="Park H.-J."/>
            <person name="Ramirez L."/>
            <person name="Alfaro M."/>
            <person name="Sun H."/>
            <person name="Tritt A."/>
            <person name="Yoshinaga Y."/>
            <person name="Zwiers L.-H."/>
            <person name="Turgeon B."/>
            <person name="Goodwin S."/>
            <person name="Spatafora J."/>
            <person name="Crous P."/>
            <person name="Grigoriev I."/>
        </authorList>
    </citation>
    <scope>NUCLEOTIDE SEQUENCE</scope>
    <source>
        <strain evidence="2">CBS 262.69</strain>
    </source>
</reference>
<accession>A0A6G1HHW6</accession>
<keyword evidence="1" id="KW-0732">Signal</keyword>
<gene>
    <name evidence="2" type="ORF">EJ06DRAFT_534854</name>
</gene>
<organism evidence="2 3">
    <name type="scientific">Trichodelitschia bisporula</name>
    <dbReference type="NCBI Taxonomy" id="703511"/>
    <lineage>
        <taxon>Eukaryota</taxon>
        <taxon>Fungi</taxon>
        <taxon>Dikarya</taxon>
        <taxon>Ascomycota</taxon>
        <taxon>Pezizomycotina</taxon>
        <taxon>Dothideomycetes</taxon>
        <taxon>Dothideomycetes incertae sedis</taxon>
        <taxon>Phaeotrichales</taxon>
        <taxon>Phaeotrichaceae</taxon>
        <taxon>Trichodelitschia</taxon>
    </lineage>
</organism>
<evidence type="ECO:0000256" key="1">
    <source>
        <dbReference type="SAM" id="SignalP"/>
    </source>
</evidence>